<evidence type="ECO:0000259" key="2">
    <source>
        <dbReference type="Pfam" id="PF13581"/>
    </source>
</evidence>
<evidence type="ECO:0000313" key="4">
    <source>
        <dbReference type="Proteomes" id="UP000004030"/>
    </source>
</evidence>
<dbReference type="InterPro" id="IPR036890">
    <property type="entry name" value="HATPase_C_sf"/>
</dbReference>
<dbReference type="AlphaFoldDB" id="G6E946"/>
<dbReference type="OrthoDB" id="7507932at2"/>
<dbReference type="PATRIC" id="fig|1088721.3.peg.858"/>
<dbReference type="Proteomes" id="UP000004030">
    <property type="component" value="Unassembled WGS sequence"/>
</dbReference>
<protein>
    <recommendedName>
        <fullName evidence="2">Histidine kinase/HSP90-like ATPase domain-containing protein</fullName>
    </recommendedName>
</protein>
<dbReference type="Pfam" id="PF13581">
    <property type="entry name" value="HATPase_c_2"/>
    <property type="match status" value="1"/>
</dbReference>
<accession>G6E946</accession>
<dbReference type="PANTHER" id="PTHR35526">
    <property type="entry name" value="ANTI-SIGMA-F FACTOR RSBW-RELATED"/>
    <property type="match status" value="1"/>
</dbReference>
<dbReference type="InterPro" id="IPR050267">
    <property type="entry name" value="Anti-sigma-factor_SerPK"/>
</dbReference>
<evidence type="ECO:0000313" key="3">
    <source>
        <dbReference type="EMBL" id="EHJ62270.1"/>
    </source>
</evidence>
<dbReference type="SUPFAM" id="SSF55874">
    <property type="entry name" value="ATPase domain of HSP90 chaperone/DNA topoisomerase II/histidine kinase"/>
    <property type="match status" value="1"/>
</dbReference>
<dbReference type="eggNOG" id="COG2172">
    <property type="taxonomic scope" value="Bacteria"/>
</dbReference>
<evidence type="ECO:0000256" key="1">
    <source>
        <dbReference type="ARBA" id="ARBA00022527"/>
    </source>
</evidence>
<dbReference type="Gene3D" id="3.30.565.10">
    <property type="entry name" value="Histidine kinase-like ATPase, C-terminal domain"/>
    <property type="match status" value="1"/>
</dbReference>
<comment type="caution">
    <text evidence="3">The sequence shown here is derived from an EMBL/GenBank/DDBJ whole genome shotgun (WGS) entry which is preliminary data.</text>
</comment>
<dbReference type="STRING" id="1088721.JI59_15755"/>
<feature type="domain" description="Histidine kinase/HSP90-like ATPase" evidence="2">
    <location>
        <begin position="13"/>
        <end position="136"/>
    </location>
</feature>
<proteinExistence type="predicted"/>
<dbReference type="EMBL" id="AGFM01000009">
    <property type="protein sequence ID" value="EHJ62270.1"/>
    <property type="molecule type" value="Genomic_DNA"/>
</dbReference>
<keyword evidence="1" id="KW-0418">Kinase</keyword>
<dbReference type="RefSeq" id="WP_007011782.1">
    <property type="nucleotide sequence ID" value="NZ_AGFM01000009.1"/>
</dbReference>
<dbReference type="PANTHER" id="PTHR35526:SF3">
    <property type="entry name" value="ANTI-SIGMA-F FACTOR RSBW"/>
    <property type="match status" value="1"/>
</dbReference>
<keyword evidence="4" id="KW-1185">Reference proteome</keyword>
<name>G6E946_9SPHN</name>
<reference evidence="3 4" key="1">
    <citation type="journal article" date="2012" name="J. Bacteriol.">
        <title>Genome sequence of benzo(a)pyrene-degrading bacterium Novosphingobium pentaromativorans US6-1.</title>
        <authorList>
            <person name="Luo Y.R."/>
            <person name="Kang S.G."/>
            <person name="Kim S.J."/>
            <person name="Kim M.R."/>
            <person name="Li N."/>
            <person name="Lee J.H."/>
            <person name="Kwon K.K."/>
        </authorList>
    </citation>
    <scope>NUCLEOTIDE SEQUENCE [LARGE SCALE GENOMIC DNA]</scope>
    <source>
        <strain evidence="3 4">US6-1</strain>
    </source>
</reference>
<dbReference type="KEGG" id="npn:JI59_15755"/>
<gene>
    <name evidence="3" type="ORF">NSU_0867</name>
</gene>
<dbReference type="GO" id="GO:0004674">
    <property type="term" value="F:protein serine/threonine kinase activity"/>
    <property type="evidence" value="ECO:0007669"/>
    <property type="project" value="UniProtKB-KW"/>
</dbReference>
<dbReference type="InterPro" id="IPR003594">
    <property type="entry name" value="HATPase_dom"/>
</dbReference>
<dbReference type="CDD" id="cd16936">
    <property type="entry name" value="HATPase_RsbW-like"/>
    <property type="match status" value="1"/>
</dbReference>
<keyword evidence="1" id="KW-0808">Transferase</keyword>
<sequence>MPLSADPPAVIAIAANLAQVRRLAAFLKEFRARESVDDLAAFDLEMALVEAANNVAEHGYANSGQGEMTLEVVAEADALRLVLSDGGAPVPDGYFTQCRMVDPEATHGRGCNIIQACVDQIDYVSADGINRLTLVKRLQS</sequence>
<keyword evidence="1" id="KW-0723">Serine/threonine-protein kinase</keyword>
<organism evidence="3 4">
    <name type="scientific">Novosphingobium pentaromativorans US6-1</name>
    <dbReference type="NCBI Taxonomy" id="1088721"/>
    <lineage>
        <taxon>Bacteria</taxon>
        <taxon>Pseudomonadati</taxon>
        <taxon>Pseudomonadota</taxon>
        <taxon>Alphaproteobacteria</taxon>
        <taxon>Sphingomonadales</taxon>
        <taxon>Sphingomonadaceae</taxon>
        <taxon>Novosphingobium</taxon>
    </lineage>
</organism>